<protein>
    <recommendedName>
        <fullName evidence="8">Serine-threonine/tyrosine-protein kinase catalytic domain-containing protein</fullName>
    </recommendedName>
</protein>
<gene>
    <name evidence="9" type="ORF">HanXRQr2_Chr15g0713761</name>
</gene>
<evidence type="ECO:0000256" key="1">
    <source>
        <dbReference type="ARBA" id="ARBA00004162"/>
    </source>
</evidence>
<reference evidence="9" key="1">
    <citation type="journal article" date="2017" name="Nature">
        <title>The sunflower genome provides insights into oil metabolism, flowering and Asterid evolution.</title>
        <authorList>
            <person name="Badouin H."/>
            <person name="Gouzy J."/>
            <person name="Grassa C.J."/>
            <person name="Murat F."/>
            <person name="Staton S.E."/>
            <person name="Cottret L."/>
            <person name="Lelandais-Briere C."/>
            <person name="Owens G.L."/>
            <person name="Carrere S."/>
            <person name="Mayjonade B."/>
            <person name="Legrand L."/>
            <person name="Gill N."/>
            <person name="Kane N.C."/>
            <person name="Bowers J.E."/>
            <person name="Hubner S."/>
            <person name="Bellec A."/>
            <person name="Berard A."/>
            <person name="Berges H."/>
            <person name="Blanchet N."/>
            <person name="Boniface M.C."/>
            <person name="Brunel D."/>
            <person name="Catrice O."/>
            <person name="Chaidir N."/>
            <person name="Claudel C."/>
            <person name="Donnadieu C."/>
            <person name="Faraut T."/>
            <person name="Fievet G."/>
            <person name="Helmstetter N."/>
            <person name="King M."/>
            <person name="Knapp S.J."/>
            <person name="Lai Z."/>
            <person name="Le Paslier M.C."/>
            <person name="Lippi Y."/>
            <person name="Lorenzon L."/>
            <person name="Mandel J.R."/>
            <person name="Marage G."/>
            <person name="Marchand G."/>
            <person name="Marquand E."/>
            <person name="Bret-Mestries E."/>
            <person name="Morien E."/>
            <person name="Nambeesan S."/>
            <person name="Nguyen T."/>
            <person name="Pegot-Espagnet P."/>
            <person name="Pouilly N."/>
            <person name="Raftis F."/>
            <person name="Sallet E."/>
            <person name="Schiex T."/>
            <person name="Thomas J."/>
            <person name="Vandecasteele C."/>
            <person name="Vares D."/>
            <person name="Vear F."/>
            <person name="Vautrin S."/>
            <person name="Crespi M."/>
            <person name="Mangin B."/>
            <person name="Burke J.M."/>
            <person name="Salse J."/>
            <person name="Munos S."/>
            <person name="Vincourt P."/>
            <person name="Rieseberg L.H."/>
            <person name="Langlade N.B."/>
        </authorList>
    </citation>
    <scope>NUCLEOTIDE SEQUENCE</scope>
    <source>
        <tissue evidence="9">Leaves</tissue>
    </source>
</reference>
<keyword evidence="5" id="KW-1133">Transmembrane helix</keyword>
<dbReference type="GO" id="GO:0005886">
    <property type="term" value="C:plasma membrane"/>
    <property type="evidence" value="ECO:0007669"/>
    <property type="project" value="UniProtKB-SubCell"/>
</dbReference>
<evidence type="ECO:0000256" key="2">
    <source>
        <dbReference type="ARBA" id="ARBA00022475"/>
    </source>
</evidence>
<evidence type="ECO:0000313" key="9">
    <source>
        <dbReference type="EMBL" id="KAF5766301.1"/>
    </source>
</evidence>
<dbReference type="GO" id="GO:0045087">
    <property type="term" value="P:innate immune response"/>
    <property type="evidence" value="ECO:0007669"/>
    <property type="project" value="InterPro"/>
</dbReference>
<dbReference type="Gene3D" id="1.10.510.10">
    <property type="entry name" value="Transferase(Phosphotransferase) domain 1"/>
    <property type="match status" value="1"/>
</dbReference>
<reference evidence="9" key="2">
    <citation type="submission" date="2020-06" db="EMBL/GenBank/DDBJ databases">
        <title>Helianthus annuus Genome sequencing and assembly Release 2.</title>
        <authorList>
            <person name="Gouzy J."/>
            <person name="Langlade N."/>
            <person name="Munos S."/>
        </authorList>
    </citation>
    <scope>NUCLEOTIDE SEQUENCE</scope>
    <source>
        <tissue evidence="9">Leaves</tissue>
    </source>
</reference>
<evidence type="ECO:0000259" key="8">
    <source>
        <dbReference type="Pfam" id="PF07714"/>
    </source>
</evidence>
<dbReference type="InterPro" id="IPR011009">
    <property type="entry name" value="Kinase-like_dom_sf"/>
</dbReference>
<evidence type="ECO:0000256" key="3">
    <source>
        <dbReference type="ARBA" id="ARBA00022692"/>
    </source>
</evidence>
<evidence type="ECO:0000256" key="6">
    <source>
        <dbReference type="ARBA" id="ARBA00023136"/>
    </source>
</evidence>
<dbReference type="PANTHER" id="PTHR46204:SF27">
    <property type="entry name" value="PROTEIN KINASE DOMAIN-CONTAINING PROTEIN"/>
    <property type="match status" value="1"/>
</dbReference>
<dbReference type="EMBL" id="MNCJ02000330">
    <property type="protein sequence ID" value="KAF5766301.1"/>
    <property type="molecule type" value="Genomic_DNA"/>
</dbReference>
<dbReference type="Proteomes" id="UP000215914">
    <property type="component" value="Unassembled WGS sequence"/>
</dbReference>
<keyword evidence="6" id="KW-0472">Membrane</keyword>
<sequence>MLPIFEIMFGGLYHPLGLMGRLKCLSFLIIGCRYAQYGDVSPKVDVYAFGVVLYELISAKEAIIRANGSDGEPKGLIALFDEVLSQADPEDGLVKMIDPRLGDNYPLDSVHKMAQLAKACTHEDPQRRPHMRSIVVALMNLSSSMDN</sequence>
<dbReference type="InterPro" id="IPR001245">
    <property type="entry name" value="Ser-Thr/Tyr_kinase_cat_dom"/>
</dbReference>
<keyword evidence="4" id="KW-0732">Signal</keyword>
<dbReference type="SUPFAM" id="SSF56112">
    <property type="entry name" value="Protein kinase-like (PK-like)"/>
    <property type="match status" value="1"/>
</dbReference>
<dbReference type="GO" id="GO:0019199">
    <property type="term" value="F:transmembrane receptor protein kinase activity"/>
    <property type="evidence" value="ECO:0007669"/>
    <property type="project" value="InterPro"/>
</dbReference>
<dbReference type="PANTHER" id="PTHR46204">
    <property type="entry name" value="CHITIN ELICITOR RECEPTOR KINASE 1-RELATED"/>
    <property type="match status" value="1"/>
</dbReference>
<keyword evidence="9" id="KW-0808">Transferase</keyword>
<dbReference type="InterPro" id="IPR044812">
    <property type="entry name" value="CERK1/LYK3-like"/>
</dbReference>
<feature type="domain" description="Serine-threonine/tyrosine-protein kinase catalytic" evidence="8">
    <location>
        <begin position="36"/>
        <end position="137"/>
    </location>
</feature>
<comment type="subcellular location">
    <subcellularLocation>
        <location evidence="1">Cell membrane</location>
        <topology evidence="1">Single-pass membrane protein</topology>
    </subcellularLocation>
</comment>
<dbReference type="Pfam" id="PF07714">
    <property type="entry name" value="PK_Tyr_Ser-Thr"/>
    <property type="match status" value="1"/>
</dbReference>
<organism evidence="9 10">
    <name type="scientific">Helianthus annuus</name>
    <name type="common">Common sunflower</name>
    <dbReference type="NCBI Taxonomy" id="4232"/>
    <lineage>
        <taxon>Eukaryota</taxon>
        <taxon>Viridiplantae</taxon>
        <taxon>Streptophyta</taxon>
        <taxon>Embryophyta</taxon>
        <taxon>Tracheophyta</taxon>
        <taxon>Spermatophyta</taxon>
        <taxon>Magnoliopsida</taxon>
        <taxon>eudicotyledons</taxon>
        <taxon>Gunneridae</taxon>
        <taxon>Pentapetalae</taxon>
        <taxon>asterids</taxon>
        <taxon>campanulids</taxon>
        <taxon>Asterales</taxon>
        <taxon>Asteraceae</taxon>
        <taxon>Asteroideae</taxon>
        <taxon>Heliantheae alliance</taxon>
        <taxon>Heliantheae</taxon>
        <taxon>Helianthus</taxon>
    </lineage>
</organism>
<evidence type="ECO:0000256" key="5">
    <source>
        <dbReference type="ARBA" id="ARBA00022989"/>
    </source>
</evidence>
<dbReference type="Gramene" id="mRNA:HanXRQr2_Chr15g0713761">
    <property type="protein sequence ID" value="mRNA:HanXRQr2_Chr15g0713761"/>
    <property type="gene ID" value="HanXRQr2_Chr15g0713761"/>
</dbReference>
<accession>A0A9K3H4Q2</accession>
<evidence type="ECO:0000313" key="10">
    <source>
        <dbReference type="Proteomes" id="UP000215914"/>
    </source>
</evidence>
<keyword evidence="7" id="KW-1015">Disulfide bond</keyword>
<dbReference type="AlphaFoldDB" id="A0A9K3H4Q2"/>
<keyword evidence="10" id="KW-1185">Reference proteome</keyword>
<proteinExistence type="predicted"/>
<name>A0A9K3H4Q2_HELAN</name>
<keyword evidence="2" id="KW-1003">Cell membrane</keyword>
<keyword evidence="3" id="KW-0812">Transmembrane</keyword>
<evidence type="ECO:0000256" key="4">
    <source>
        <dbReference type="ARBA" id="ARBA00022729"/>
    </source>
</evidence>
<evidence type="ECO:0000256" key="7">
    <source>
        <dbReference type="ARBA" id="ARBA00023157"/>
    </source>
</evidence>
<comment type="caution">
    <text evidence="9">The sequence shown here is derived from an EMBL/GenBank/DDBJ whole genome shotgun (WGS) entry which is preliminary data.</text>
</comment>